<feature type="transmembrane region" description="Helical" evidence="1">
    <location>
        <begin position="49"/>
        <end position="71"/>
    </location>
</feature>
<dbReference type="Proteomes" id="UP001304429">
    <property type="component" value="Chromosome"/>
</dbReference>
<feature type="transmembrane region" description="Helical" evidence="1">
    <location>
        <begin position="117"/>
        <end position="141"/>
    </location>
</feature>
<keyword evidence="1" id="KW-0812">Transmembrane</keyword>
<proteinExistence type="predicted"/>
<accession>A0AAX4FF32</accession>
<reference evidence="2" key="1">
    <citation type="submission" date="2023-10" db="EMBL/GenBank/DDBJ databases">
        <title>Comparative Genomic Analysis of Tomato Bacterial Spot Xanthomonads Reveals A New Lineage of Xanthomonas euvesicatoria.</title>
        <authorList>
            <person name="Huang C.-J."/>
            <person name="Wu T.-L."/>
            <person name="Wu Y.-L."/>
            <person name="Wang R.-S."/>
            <person name="Lin Y.-C."/>
        </authorList>
    </citation>
    <scope>NUCLEOTIDE SEQUENCE</scope>
    <source>
        <strain evidence="2">T0319-01</strain>
    </source>
</reference>
<evidence type="ECO:0000256" key="1">
    <source>
        <dbReference type="SAM" id="Phobius"/>
    </source>
</evidence>
<evidence type="ECO:0000313" key="3">
    <source>
        <dbReference type="Proteomes" id="UP001304429"/>
    </source>
</evidence>
<dbReference type="AlphaFoldDB" id="A0AAX4FF32"/>
<protein>
    <submittedName>
        <fullName evidence="2">Uncharacterized protein</fullName>
    </submittedName>
</protein>
<keyword evidence="1" id="KW-1133">Transmembrane helix</keyword>
<dbReference type="EMBL" id="CP137539">
    <property type="protein sequence ID" value="WOP55102.1"/>
    <property type="molecule type" value="Genomic_DNA"/>
</dbReference>
<dbReference type="RefSeq" id="WP_181388321.1">
    <property type="nucleotide sequence ID" value="NZ_CP137539.1"/>
</dbReference>
<name>A0AAX4FF32_XANEU</name>
<sequence length="143" mass="15425">MAAVQAARRADKAAGMPACIGIQLATQNLTVSRDGWSATLVKTKIDTGILIPSLFAAFALLIVTRALAIYISRKSIGAEKSITDISKLDFFPLNTPGEAIKSAKAFYRAFLDKPKSLTGIVAGIHLLLWLTLVLIIIFFSFTK</sequence>
<evidence type="ECO:0000313" key="2">
    <source>
        <dbReference type="EMBL" id="WOP55102.1"/>
    </source>
</evidence>
<organism evidence="2 3">
    <name type="scientific">Xanthomonas euvesicatoria</name>
    <dbReference type="NCBI Taxonomy" id="456327"/>
    <lineage>
        <taxon>Bacteria</taxon>
        <taxon>Pseudomonadati</taxon>
        <taxon>Pseudomonadota</taxon>
        <taxon>Gammaproteobacteria</taxon>
        <taxon>Lysobacterales</taxon>
        <taxon>Lysobacteraceae</taxon>
        <taxon>Xanthomonas</taxon>
    </lineage>
</organism>
<gene>
    <name evidence="2" type="ORF">R5577_12330</name>
</gene>
<keyword evidence="1" id="KW-0472">Membrane</keyword>